<feature type="transmembrane region" description="Helical" evidence="1">
    <location>
        <begin position="188"/>
        <end position="205"/>
    </location>
</feature>
<dbReference type="EMBL" id="JABBFW010000005">
    <property type="protein sequence ID" value="NML15086.1"/>
    <property type="molecule type" value="Genomic_DNA"/>
</dbReference>
<feature type="transmembrane region" description="Helical" evidence="1">
    <location>
        <begin position="77"/>
        <end position="100"/>
    </location>
</feature>
<protein>
    <submittedName>
        <fullName evidence="3">Acyltransferase</fullName>
    </submittedName>
</protein>
<dbReference type="RefSeq" id="WP_169160001.1">
    <property type="nucleotide sequence ID" value="NZ_JABBFW010000005.1"/>
</dbReference>
<dbReference type="PANTHER" id="PTHR23028:SF53">
    <property type="entry name" value="ACYL_TRANSF_3 DOMAIN-CONTAINING PROTEIN"/>
    <property type="match status" value="1"/>
</dbReference>
<feature type="transmembrane region" description="Helical" evidence="1">
    <location>
        <begin position="156"/>
        <end position="176"/>
    </location>
</feature>
<keyword evidence="4" id="KW-1185">Reference proteome</keyword>
<feature type="transmembrane region" description="Helical" evidence="1">
    <location>
        <begin position="212"/>
        <end position="242"/>
    </location>
</feature>
<dbReference type="GO" id="GO:0016020">
    <property type="term" value="C:membrane"/>
    <property type="evidence" value="ECO:0007669"/>
    <property type="project" value="TreeGrafter"/>
</dbReference>
<keyword evidence="1" id="KW-0472">Membrane</keyword>
<keyword evidence="1" id="KW-0812">Transmembrane</keyword>
<accession>A0A848F8J9</accession>
<keyword evidence="1" id="KW-1133">Transmembrane helix</keyword>
<feature type="transmembrane region" description="Helical" evidence="1">
    <location>
        <begin position="262"/>
        <end position="280"/>
    </location>
</feature>
<dbReference type="AlphaFoldDB" id="A0A848F8J9"/>
<keyword evidence="3" id="KW-0808">Transferase</keyword>
<name>A0A848F8J9_9BURK</name>
<dbReference type="InterPro" id="IPR002656">
    <property type="entry name" value="Acyl_transf_3_dom"/>
</dbReference>
<organism evidence="3 4">
    <name type="scientific">Azohydromonas caseinilytica</name>
    <dbReference type="NCBI Taxonomy" id="2728836"/>
    <lineage>
        <taxon>Bacteria</taxon>
        <taxon>Pseudomonadati</taxon>
        <taxon>Pseudomonadota</taxon>
        <taxon>Betaproteobacteria</taxon>
        <taxon>Burkholderiales</taxon>
        <taxon>Sphaerotilaceae</taxon>
        <taxon>Azohydromonas</taxon>
    </lineage>
</organism>
<sequence>MHIQNNFDGLRLLGAMLVLVSHQFALSGRPEPHLVSSVSYGALGVLIFFSISGYLVGKSWLKDPHPQRFAMRRLLRIWPGLAAVVLITTLGAFIATGTVAQPAYLANLLLLNIDGRFFPGNPLPHMNGSLWTIPLEILCYVALVALGVASGARLRLVVLVLACVAGPLYMLLVGPLVESGAVRPGIRLLPYFSAFFFAGVLHAWRQPSAGTVALLCAAGAASIAAKFNLLGLLLIVPATVIFIGTRSWPLLNQAGRFGDLSYGIYLWAWPVQQLGVLLLTKNQPLGLLLALSVAGTLVLAWLSWHFIEKPALQMKPAGSSLSPRAAALDGRAF</sequence>
<gene>
    <name evidence="3" type="ORF">HHL10_08860</name>
</gene>
<dbReference type="Pfam" id="PF01757">
    <property type="entry name" value="Acyl_transf_3"/>
    <property type="match status" value="1"/>
</dbReference>
<comment type="caution">
    <text evidence="3">The sequence shown here is derived from an EMBL/GenBank/DDBJ whole genome shotgun (WGS) entry which is preliminary data.</text>
</comment>
<evidence type="ECO:0000259" key="2">
    <source>
        <dbReference type="Pfam" id="PF01757"/>
    </source>
</evidence>
<dbReference type="PANTHER" id="PTHR23028">
    <property type="entry name" value="ACETYLTRANSFERASE"/>
    <property type="match status" value="1"/>
</dbReference>
<dbReference type="GO" id="GO:0000271">
    <property type="term" value="P:polysaccharide biosynthetic process"/>
    <property type="evidence" value="ECO:0007669"/>
    <property type="project" value="TreeGrafter"/>
</dbReference>
<evidence type="ECO:0000256" key="1">
    <source>
        <dbReference type="SAM" id="Phobius"/>
    </source>
</evidence>
<feature type="transmembrane region" description="Helical" evidence="1">
    <location>
        <begin position="38"/>
        <end position="56"/>
    </location>
</feature>
<proteinExistence type="predicted"/>
<evidence type="ECO:0000313" key="3">
    <source>
        <dbReference type="EMBL" id="NML15086.1"/>
    </source>
</evidence>
<feature type="transmembrane region" description="Helical" evidence="1">
    <location>
        <begin position="287"/>
        <end position="307"/>
    </location>
</feature>
<keyword evidence="3" id="KW-0012">Acyltransferase</keyword>
<reference evidence="3 4" key="1">
    <citation type="submission" date="2020-04" db="EMBL/GenBank/DDBJ databases">
        <title>Azohydromonas sp. isolated from soil.</title>
        <authorList>
            <person name="Dahal R.H."/>
        </authorList>
    </citation>
    <scope>NUCLEOTIDE SEQUENCE [LARGE SCALE GENOMIC DNA]</scope>
    <source>
        <strain evidence="3 4">G-1-1-14</strain>
    </source>
</reference>
<feature type="transmembrane region" description="Helical" evidence="1">
    <location>
        <begin position="128"/>
        <end position="149"/>
    </location>
</feature>
<evidence type="ECO:0000313" key="4">
    <source>
        <dbReference type="Proteomes" id="UP000574067"/>
    </source>
</evidence>
<dbReference type="InterPro" id="IPR050879">
    <property type="entry name" value="Acyltransferase_3"/>
</dbReference>
<feature type="domain" description="Acyltransferase 3" evidence="2">
    <location>
        <begin position="6"/>
        <end position="304"/>
    </location>
</feature>
<dbReference type="GO" id="GO:0016747">
    <property type="term" value="F:acyltransferase activity, transferring groups other than amino-acyl groups"/>
    <property type="evidence" value="ECO:0007669"/>
    <property type="project" value="InterPro"/>
</dbReference>
<dbReference type="Proteomes" id="UP000574067">
    <property type="component" value="Unassembled WGS sequence"/>
</dbReference>